<protein>
    <submittedName>
        <fullName evidence="2">Uncharacterized protein</fullName>
    </submittedName>
</protein>
<reference evidence="2 3" key="1">
    <citation type="submission" date="2019-02" db="EMBL/GenBank/DDBJ databases">
        <title>Emended description of the genus Rhodopseudomonas and description of Rhodopseudomonas albus sp. nov., a non-phototrophic, heavy-metal-tolerant bacterium isolated from garden soil.</title>
        <authorList>
            <person name="Bao Z."/>
            <person name="Cao W.W."/>
            <person name="Sato Y."/>
            <person name="Nishizawa T."/>
            <person name="Zhao J."/>
            <person name="Guo Y."/>
            <person name="Ohta H."/>
        </authorList>
    </citation>
    <scope>NUCLEOTIDE SEQUENCE [LARGE SCALE GENOMIC DNA]</scope>
    <source>
        <strain evidence="2 3">SK50-23</strain>
    </source>
</reference>
<gene>
    <name evidence="2" type="ORF">RPMA_09095</name>
</gene>
<dbReference type="RefSeq" id="WP_211912507.1">
    <property type="nucleotide sequence ID" value="NZ_CP036498.1"/>
</dbReference>
<evidence type="ECO:0000313" key="3">
    <source>
        <dbReference type="Proteomes" id="UP000682843"/>
    </source>
</evidence>
<evidence type="ECO:0000313" key="2">
    <source>
        <dbReference type="EMBL" id="QUS38963.1"/>
    </source>
</evidence>
<evidence type="ECO:0000256" key="1">
    <source>
        <dbReference type="SAM" id="Phobius"/>
    </source>
</evidence>
<sequence>MADQDYLGFQVAAQKRRSASGWRGVLSSIVLFIARDAKLFFRPARIPVIAHALAASILFVSIGAIAVLFEVAADMMTRSDMPHGFGTSFRYLALLLTYFGVVAAVMLVVAGIVRQTQDLRRMIRG</sequence>
<keyword evidence="1" id="KW-1133">Transmembrane helix</keyword>
<dbReference type="EMBL" id="CP036498">
    <property type="protein sequence ID" value="QUS38963.1"/>
    <property type="molecule type" value="Genomic_DNA"/>
</dbReference>
<feature type="transmembrane region" description="Helical" evidence="1">
    <location>
        <begin position="89"/>
        <end position="113"/>
    </location>
</feature>
<proteinExistence type="predicted"/>
<dbReference type="Proteomes" id="UP000682843">
    <property type="component" value="Chromosome"/>
</dbReference>
<keyword evidence="1" id="KW-0472">Membrane</keyword>
<keyword evidence="3" id="KW-1185">Reference proteome</keyword>
<organism evidence="2 3">
    <name type="scientific">Tardiphaga alba</name>
    <dbReference type="NCBI Taxonomy" id="340268"/>
    <lineage>
        <taxon>Bacteria</taxon>
        <taxon>Pseudomonadati</taxon>
        <taxon>Pseudomonadota</taxon>
        <taxon>Alphaproteobacteria</taxon>
        <taxon>Hyphomicrobiales</taxon>
        <taxon>Nitrobacteraceae</taxon>
        <taxon>Tardiphaga</taxon>
    </lineage>
</organism>
<name>A0ABX8A5F8_9BRAD</name>
<accession>A0ABX8A5F8</accession>
<keyword evidence="1" id="KW-0812">Transmembrane</keyword>
<feature type="transmembrane region" description="Helical" evidence="1">
    <location>
        <begin position="48"/>
        <end position="69"/>
    </location>
</feature>